<dbReference type="EMBL" id="QNRH01000002">
    <property type="protein sequence ID" value="RBO97410.1"/>
    <property type="molecule type" value="Genomic_DNA"/>
</dbReference>
<keyword evidence="2 4" id="KW-0238">DNA-binding</keyword>
<dbReference type="InterPro" id="IPR001867">
    <property type="entry name" value="OmpR/PhoB-type_DNA-bd"/>
</dbReference>
<evidence type="ECO:0000256" key="3">
    <source>
        <dbReference type="PROSITE-ProRule" id="PRU00169"/>
    </source>
</evidence>
<dbReference type="GO" id="GO:0005829">
    <property type="term" value="C:cytosol"/>
    <property type="evidence" value="ECO:0007669"/>
    <property type="project" value="TreeGrafter"/>
</dbReference>
<dbReference type="GO" id="GO:0006355">
    <property type="term" value="P:regulation of DNA-templated transcription"/>
    <property type="evidence" value="ECO:0007669"/>
    <property type="project" value="InterPro"/>
</dbReference>
<dbReference type="Gene3D" id="3.40.50.2300">
    <property type="match status" value="1"/>
</dbReference>
<comment type="caution">
    <text evidence="7">The sequence shown here is derived from an EMBL/GenBank/DDBJ whole genome shotgun (WGS) entry which is preliminary data.</text>
</comment>
<sequence length="232" mass="25839">MLDKGLILIVEDEPAIASILEAYLIRDGFRTVSASDGEIALRHHSMLSPDLILLDVKMPKYDGFEVLARIRRDSNIPVIMVSALAEDLDRLSGLRLGADDYVIKPFNPQEVVARVNAVLRRTRNNAANVAIRFENILVDFDAHAAFTDTGDERQLLPLTLSEFRILAHMIRRPTHAFPRNDLLDACLPQSDALVRTIDTHIANLRRKIEASGGPSGLFPAVRGIGYRLAEPR</sequence>
<evidence type="ECO:0000256" key="1">
    <source>
        <dbReference type="ARBA" id="ARBA00015404"/>
    </source>
</evidence>
<reference evidence="7 8" key="1">
    <citation type="submission" date="2018-06" db="EMBL/GenBank/DDBJ databases">
        <title>Genomic Encyclopedia of Type Strains, Phase IV (KMG-IV): sequencing the most valuable type-strain genomes for metagenomic binning, comparative biology and taxonomic classification.</title>
        <authorList>
            <person name="Goeker M."/>
        </authorList>
    </citation>
    <scope>NUCLEOTIDE SEQUENCE [LARGE SCALE GENOMIC DNA]</scope>
    <source>
        <strain evidence="7 8">DSM 25619</strain>
    </source>
</reference>
<evidence type="ECO:0000256" key="4">
    <source>
        <dbReference type="PROSITE-ProRule" id="PRU01091"/>
    </source>
</evidence>
<dbReference type="SUPFAM" id="SSF46894">
    <property type="entry name" value="C-terminal effector domain of the bipartite response regulators"/>
    <property type="match status" value="1"/>
</dbReference>
<dbReference type="InterPro" id="IPR011006">
    <property type="entry name" value="CheY-like_superfamily"/>
</dbReference>
<evidence type="ECO:0000259" key="5">
    <source>
        <dbReference type="PROSITE" id="PS50110"/>
    </source>
</evidence>
<organism evidence="7 8">
    <name type="scientific">Pseudochrobactrum asaccharolyticum</name>
    <dbReference type="NCBI Taxonomy" id="354351"/>
    <lineage>
        <taxon>Bacteria</taxon>
        <taxon>Pseudomonadati</taxon>
        <taxon>Pseudomonadota</taxon>
        <taxon>Alphaproteobacteria</taxon>
        <taxon>Hyphomicrobiales</taxon>
        <taxon>Brucellaceae</taxon>
        <taxon>Pseudochrobactrum</taxon>
    </lineage>
</organism>
<evidence type="ECO:0000313" key="7">
    <source>
        <dbReference type="EMBL" id="RBO97410.1"/>
    </source>
</evidence>
<dbReference type="SMART" id="SM00448">
    <property type="entry name" value="REC"/>
    <property type="match status" value="1"/>
</dbReference>
<keyword evidence="8" id="KW-1185">Reference proteome</keyword>
<feature type="domain" description="Response regulatory" evidence="5">
    <location>
        <begin position="6"/>
        <end position="119"/>
    </location>
</feature>
<name>A0A366E4W2_9HYPH</name>
<dbReference type="InterPro" id="IPR016032">
    <property type="entry name" value="Sig_transdc_resp-reg_C-effctor"/>
</dbReference>
<dbReference type="Gene3D" id="1.10.10.10">
    <property type="entry name" value="Winged helix-like DNA-binding domain superfamily/Winged helix DNA-binding domain"/>
    <property type="match status" value="1"/>
</dbReference>
<dbReference type="SMART" id="SM00862">
    <property type="entry name" value="Trans_reg_C"/>
    <property type="match status" value="1"/>
</dbReference>
<dbReference type="PANTHER" id="PTHR48111:SF59">
    <property type="entry name" value="TRANSCRIPTIONAL REGULATORY PROTEIN BAER"/>
    <property type="match status" value="1"/>
</dbReference>
<dbReference type="Pfam" id="PF00486">
    <property type="entry name" value="Trans_reg_C"/>
    <property type="match status" value="1"/>
</dbReference>
<dbReference type="Proteomes" id="UP000252893">
    <property type="component" value="Unassembled WGS sequence"/>
</dbReference>
<evidence type="ECO:0000313" key="8">
    <source>
        <dbReference type="Proteomes" id="UP000252893"/>
    </source>
</evidence>
<feature type="modified residue" description="4-aspartylphosphate" evidence="3">
    <location>
        <position position="55"/>
    </location>
</feature>
<dbReference type="GO" id="GO:0032993">
    <property type="term" value="C:protein-DNA complex"/>
    <property type="evidence" value="ECO:0007669"/>
    <property type="project" value="TreeGrafter"/>
</dbReference>
<feature type="DNA-binding region" description="OmpR/PhoB-type" evidence="4">
    <location>
        <begin position="128"/>
        <end position="230"/>
    </location>
</feature>
<dbReference type="PROSITE" id="PS50110">
    <property type="entry name" value="RESPONSE_REGULATORY"/>
    <property type="match status" value="1"/>
</dbReference>
<protein>
    <recommendedName>
        <fullName evidence="1">Flagellar transcriptional regulator FtcR</fullName>
    </recommendedName>
</protein>
<evidence type="ECO:0000259" key="6">
    <source>
        <dbReference type="PROSITE" id="PS51755"/>
    </source>
</evidence>
<dbReference type="Pfam" id="PF00072">
    <property type="entry name" value="Response_reg"/>
    <property type="match status" value="1"/>
</dbReference>
<keyword evidence="3" id="KW-0597">Phosphoprotein</keyword>
<dbReference type="InterPro" id="IPR001789">
    <property type="entry name" value="Sig_transdc_resp-reg_receiver"/>
</dbReference>
<gene>
    <name evidence="7" type="ORF">DFR47_102192</name>
</gene>
<dbReference type="PANTHER" id="PTHR48111">
    <property type="entry name" value="REGULATOR OF RPOS"/>
    <property type="match status" value="1"/>
</dbReference>
<dbReference type="SUPFAM" id="SSF52172">
    <property type="entry name" value="CheY-like"/>
    <property type="match status" value="1"/>
</dbReference>
<feature type="domain" description="OmpR/PhoB-type" evidence="6">
    <location>
        <begin position="128"/>
        <end position="230"/>
    </location>
</feature>
<dbReference type="GO" id="GO:0000976">
    <property type="term" value="F:transcription cis-regulatory region binding"/>
    <property type="evidence" value="ECO:0007669"/>
    <property type="project" value="TreeGrafter"/>
</dbReference>
<dbReference type="CDD" id="cd00383">
    <property type="entry name" value="trans_reg_C"/>
    <property type="match status" value="1"/>
</dbReference>
<dbReference type="InterPro" id="IPR039420">
    <property type="entry name" value="WalR-like"/>
</dbReference>
<dbReference type="RefSeq" id="WP_113943428.1">
    <property type="nucleotide sequence ID" value="NZ_JBHEEG010000002.1"/>
</dbReference>
<dbReference type="OrthoDB" id="9801602at2"/>
<dbReference type="Gene3D" id="6.10.250.690">
    <property type="match status" value="1"/>
</dbReference>
<dbReference type="PROSITE" id="PS51755">
    <property type="entry name" value="OMPR_PHOB"/>
    <property type="match status" value="1"/>
</dbReference>
<proteinExistence type="predicted"/>
<dbReference type="AlphaFoldDB" id="A0A366E4W2"/>
<dbReference type="GO" id="GO:0000156">
    <property type="term" value="F:phosphorelay response regulator activity"/>
    <property type="evidence" value="ECO:0007669"/>
    <property type="project" value="TreeGrafter"/>
</dbReference>
<dbReference type="InterPro" id="IPR036388">
    <property type="entry name" value="WH-like_DNA-bd_sf"/>
</dbReference>
<evidence type="ECO:0000256" key="2">
    <source>
        <dbReference type="ARBA" id="ARBA00023125"/>
    </source>
</evidence>
<accession>A0A366E4W2</accession>
<dbReference type="CDD" id="cd17574">
    <property type="entry name" value="REC_OmpR"/>
    <property type="match status" value="1"/>
</dbReference>